<dbReference type="PROSITE" id="PS50222">
    <property type="entry name" value="EF_HAND_2"/>
    <property type="match status" value="4"/>
</dbReference>
<evidence type="ECO:0000256" key="1">
    <source>
        <dbReference type="ARBA" id="ARBA00022737"/>
    </source>
</evidence>
<comment type="caution">
    <text evidence="4">The sequence shown here is derived from an EMBL/GenBank/DDBJ whole genome shotgun (WGS) entry which is preliminary data.</text>
</comment>
<feature type="domain" description="EF-hand" evidence="3">
    <location>
        <begin position="48"/>
        <end position="83"/>
    </location>
</feature>
<sequence>MSGMTGRVLTEEQIEELREAFGLFDKDHDGHITLQELRSMMKLFNRPCTAEEAREIMAEVDKNNDGVIDFREFVELMSPVMTPNRSDDSDLKAAFDFFDKDHDGDITTRELKAVLQSLHLKLTDSEIEEMIAEADTDHNGTVSFEEFKSVMCKRKK</sequence>
<proteinExistence type="predicted"/>
<dbReference type="AlphaFoldDB" id="A0A504ZA69"/>
<dbReference type="EMBL" id="SUNJ01001425">
    <property type="protein sequence ID" value="TPP66778.1"/>
    <property type="molecule type" value="Genomic_DNA"/>
</dbReference>
<dbReference type="CDD" id="cd00051">
    <property type="entry name" value="EFh"/>
    <property type="match status" value="2"/>
</dbReference>
<dbReference type="InterPro" id="IPR011992">
    <property type="entry name" value="EF-hand-dom_pair"/>
</dbReference>
<dbReference type="GO" id="GO:0043226">
    <property type="term" value="C:organelle"/>
    <property type="evidence" value="ECO:0007669"/>
    <property type="project" value="UniProtKB-ARBA"/>
</dbReference>
<dbReference type="InterPro" id="IPR050145">
    <property type="entry name" value="Centrin_CML-like"/>
</dbReference>
<dbReference type="SMART" id="SM00054">
    <property type="entry name" value="EFh"/>
    <property type="match status" value="4"/>
</dbReference>
<dbReference type="FunFam" id="1.10.238.10:FF:000178">
    <property type="entry name" value="Calmodulin-2 A"/>
    <property type="match status" value="2"/>
</dbReference>
<dbReference type="STRING" id="46835.A0A504ZA69"/>
<dbReference type="InterPro" id="IPR018247">
    <property type="entry name" value="EF_Hand_1_Ca_BS"/>
</dbReference>
<keyword evidence="5" id="KW-1185">Reference proteome</keyword>
<evidence type="ECO:0000256" key="2">
    <source>
        <dbReference type="ARBA" id="ARBA00022837"/>
    </source>
</evidence>
<dbReference type="SUPFAM" id="SSF47473">
    <property type="entry name" value="EF-hand"/>
    <property type="match status" value="1"/>
</dbReference>
<evidence type="ECO:0000313" key="5">
    <source>
        <dbReference type="Proteomes" id="UP000316759"/>
    </source>
</evidence>
<keyword evidence="1" id="KW-0677">Repeat</keyword>
<dbReference type="PROSITE" id="PS00018">
    <property type="entry name" value="EF_HAND_1"/>
    <property type="match status" value="4"/>
</dbReference>
<gene>
    <name evidence="4" type="ORF">FGIG_02665</name>
</gene>
<dbReference type="InterPro" id="IPR002048">
    <property type="entry name" value="EF_hand_dom"/>
</dbReference>
<accession>A0A504ZA69</accession>
<dbReference type="PANTHER" id="PTHR23050">
    <property type="entry name" value="CALCIUM BINDING PROTEIN"/>
    <property type="match status" value="1"/>
</dbReference>
<dbReference type="Gene3D" id="1.10.238.10">
    <property type="entry name" value="EF-hand"/>
    <property type="match status" value="2"/>
</dbReference>
<dbReference type="Pfam" id="PF13499">
    <property type="entry name" value="EF-hand_7"/>
    <property type="match status" value="2"/>
</dbReference>
<keyword evidence="2" id="KW-0106">Calcium</keyword>
<dbReference type="OrthoDB" id="6056548at2759"/>
<organism evidence="4 5">
    <name type="scientific">Fasciola gigantica</name>
    <name type="common">Giant liver fluke</name>
    <dbReference type="NCBI Taxonomy" id="46835"/>
    <lineage>
        <taxon>Eukaryota</taxon>
        <taxon>Metazoa</taxon>
        <taxon>Spiralia</taxon>
        <taxon>Lophotrochozoa</taxon>
        <taxon>Platyhelminthes</taxon>
        <taxon>Trematoda</taxon>
        <taxon>Digenea</taxon>
        <taxon>Plagiorchiida</taxon>
        <taxon>Echinostomata</taxon>
        <taxon>Echinostomatoidea</taxon>
        <taxon>Fasciolidae</taxon>
        <taxon>Fasciola</taxon>
    </lineage>
</organism>
<feature type="domain" description="EF-hand" evidence="3">
    <location>
        <begin position="12"/>
        <end position="47"/>
    </location>
</feature>
<dbReference type="Proteomes" id="UP000316759">
    <property type="component" value="Unassembled WGS sequence"/>
</dbReference>
<feature type="domain" description="EF-hand" evidence="3">
    <location>
        <begin position="122"/>
        <end position="156"/>
    </location>
</feature>
<protein>
    <submittedName>
        <fullName evidence="4">Centrin</fullName>
    </submittedName>
</protein>
<evidence type="ECO:0000313" key="4">
    <source>
        <dbReference type="EMBL" id="TPP66778.1"/>
    </source>
</evidence>
<feature type="domain" description="EF-hand" evidence="3">
    <location>
        <begin position="86"/>
        <end position="121"/>
    </location>
</feature>
<reference evidence="4 5" key="1">
    <citation type="submission" date="2019-04" db="EMBL/GenBank/DDBJ databases">
        <title>Annotation for the trematode Fasciola gigantica.</title>
        <authorList>
            <person name="Choi Y.-J."/>
        </authorList>
    </citation>
    <scope>NUCLEOTIDE SEQUENCE [LARGE SCALE GENOMIC DNA]</scope>
    <source>
        <strain evidence="4">Uganda_cow_1</strain>
    </source>
</reference>
<name>A0A504ZA69_FASGI</name>
<dbReference type="GO" id="GO:0005509">
    <property type="term" value="F:calcium ion binding"/>
    <property type="evidence" value="ECO:0007669"/>
    <property type="project" value="InterPro"/>
</dbReference>
<evidence type="ECO:0000259" key="3">
    <source>
        <dbReference type="PROSITE" id="PS50222"/>
    </source>
</evidence>